<dbReference type="GO" id="GO:0005524">
    <property type="term" value="F:ATP binding"/>
    <property type="evidence" value="ECO:0007669"/>
    <property type="project" value="UniProtKB-KW"/>
</dbReference>
<dbReference type="PROSITE" id="PS00211">
    <property type="entry name" value="ABC_TRANSPORTER_1"/>
    <property type="match status" value="1"/>
</dbReference>
<dbReference type="GO" id="GO:0016887">
    <property type="term" value="F:ATP hydrolysis activity"/>
    <property type="evidence" value="ECO:0007669"/>
    <property type="project" value="InterPro"/>
</dbReference>
<dbReference type="RefSeq" id="WP_013075114.1">
    <property type="nucleotide sequence ID" value="NC_014098.1"/>
</dbReference>
<accession>D5WWX2</accession>
<dbReference type="eggNOG" id="COG1116">
    <property type="taxonomic scope" value="Bacteria"/>
</dbReference>
<keyword evidence="2" id="KW-0547">Nucleotide-binding</keyword>
<dbReference type="InterPro" id="IPR050166">
    <property type="entry name" value="ABC_transporter_ATP-bind"/>
</dbReference>
<keyword evidence="3" id="KW-0067">ATP-binding</keyword>
<name>D5WWX2_KYRT2</name>
<dbReference type="OrthoDB" id="18967at2"/>
<dbReference type="EMBL" id="CP002017">
    <property type="protein sequence ID" value="ADG05823.1"/>
    <property type="molecule type" value="Genomic_DNA"/>
</dbReference>
<organism evidence="5 6">
    <name type="scientific">Kyrpidia tusciae (strain DSM 2912 / NBRC 15312 / T2)</name>
    <name type="common">Bacillus tusciae</name>
    <dbReference type="NCBI Taxonomy" id="562970"/>
    <lineage>
        <taxon>Bacteria</taxon>
        <taxon>Bacillati</taxon>
        <taxon>Bacillota</taxon>
        <taxon>Bacilli</taxon>
        <taxon>Bacillales</taxon>
        <taxon>Alicyclobacillaceae</taxon>
        <taxon>Kyrpidia</taxon>
    </lineage>
</organism>
<evidence type="ECO:0000313" key="6">
    <source>
        <dbReference type="Proteomes" id="UP000002368"/>
    </source>
</evidence>
<feature type="domain" description="ABC transporter" evidence="4">
    <location>
        <begin position="3"/>
        <end position="245"/>
    </location>
</feature>
<dbReference type="PROSITE" id="PS50893">
    <property type="entry name" value="ABC_TRANSPORTER_2"/>
    <property type="match status" value="1"/>
</dbReference>
<dbReference type="InterPro" id="IPR027417">
    <property type="entry name" value="P-loop_NTPase"/>
</dbReference>
<dbReference type="SUPFAM" id="SSF52540">
    <property type="entry name" value="P-loop containing nucleoside triphosphate hydrolases"/>
    <property type="match status" value="1"/>
</dbReference>
<proteinExistence type="predicted"/>
<dbReference type="InterPro" id="IPR003593">
    <property type="entry name" value="AAA+_ATPase"/>
</dbReference>
<dbReference type="KEGG" id="bts:Btus_1086"/>
<sequence length="269" mass="30008">MRLVIDRVGKTFVDKNGRQTVALENIDLTISEEEFVAIVGPSGCGKSTLLNMVAGLMSPTSGEIYFASGEREMGGGESRASTSPRVAVVFQEVALFPWRTVLKNVEFGLEQLGVGRRERREIAKSYVEMVGLAGFEQSYPHQLSGGMRQRAGIARALAIRPDLLVMDEPLSALDAQTRVIMQEELVKLWEKARHKTLYVTHNIEEAVYLADRVVVLSRRPGRIIRTLSIELPRGARQEPGHRREIGDYVQSIWGLIREDAEKAMMEGAE</sequence>
<dbReference type="Gene3D" id="3.40.50.300">
    <property type="entry name" value="P-loop containing nucleotide triphosphate hydrolases"/>
    <property type="match status" value="1"/>
</dbReference>
<dbReference type="Pfam" id="PF00005">
    <property type="entry name" value="ABC_tran"/>
    <property type="match status" value="1"/>
</dbReference>
<dbReference type="PANTHER" id="PTHR42788">
    <property type="entry name" value="TAURINE IMPORT ATP-BINDING PROTEIN-RELATED"/>
    <property type="match status" value="1"/>
</dbReference>
<keyword evidence="1" id="KW-0813">Transport</keyword>
<keyword evidence="6" id="KW-1185">Reference proteome</keyword>
<evidence type="ECO:0000313" key="5">
    <source>
        <dbReference type="EMBL" id="ADG05823.1"/>
    </source>
</evidence>
<dbReference type="InterPro" id="IPR017871">
    <property type="entry name" value="ABC_transporter-like_CS"/>
</dbReference>
<dbReference type="SMART" id="SM00382">
    <property type="entry name" value="AAA"/>
    <property type="match status" value="1"/>
</dbReference>
<dbReference type="InterPro" id="IPR003439">
    <property type="entry name" value="ABC_transporter-like_ATP-bd"/>
</dbReference>
<reference evidence="5 6" key="1">
    <citation type="journal article" date="2011" name="Stand. Genomic Sci.">
        <title>Complete genome sequence of the thermophilic, hydrogen-oxidizing Bacillus tusciae type strain (T2) and reclassification in the new genus, Kyrpidia gen. nov. as Kyrpidia tusciae comb. nov. and emendation of the family Alicyclobacillaceae da Costa and Rainey, 2010.</title>
        <authorList>
            <person name="Klenk H.P."/>
            <person name="Lapidus A."/>
            <person name="Chertkov O."/>
            <person name="Copeland A."/>
            <person name="Del Rio T.G."/>
            <person name="Nolan M."/>
            <person name="Lucas S."/>
            <person name="Chen F."/>
            <person name="Tice H."/>
            <person name="Cheng J.F."/>
            <person name="Han C."/>
            <person name="Bruce D."/>
            <person name="Goodwin L."/>
            <person name="Pitluck S."/>
            <person name="Pati A."/>
            <person name="Ivanova N."/>
            <person name="Mavromatis K."/>
            <person name="Daum C."/>
            <person name="Chen A."/>
            <person name="Palaniappan K."/>
            <person name="Chang Y.J."/>
            <person name="Land M."/>
            <person name="Hauser L."/>
            <person name="Jeffries C.D."/>
            <person name="Detter J.C."/>
            <person name="Rohde M."/>
            <person name="Abt B."/>
            <person name="Pukall R."/>
            <person name="Goker M."/>
            <person name="Bristow J."/>
            <person name="Markowitz V."/>
            <person name="Hugenholtz P."/>
            <person name="Eisen J.A."/>
        </authorList>
    </citation>
    <scope>NUCLEOTIDE SEQUENCE [LARGE SCALE GENOMIC DNA]</scope>
    <source>
        <strain evidence="5 6">DSM 2912</strain>
    </source>
</reference>
<evidence type="ECO:0000256" key="3">
    <source>
        <dbReference type="ARBA" id="ARBA00022840"/>
    </source>
</evidence>
<dbReference type="PANTHER" id="PTHR42788:SF13">
    <property type="entry name" value="ALIPHATIC SULFONATES IMPORT ATP-BINDING PROTEIN SSUB"/>
    <property type="match status" value="1"/>
</dbReference>
<dbReference type="AlphaFoldDB" id="D5WWX2"/>
<dbReference type="Proteomes" id="UP000002368">
    <property type="component" value="Chromosome"/>
</dbReference>
<evidence type="ECO:0000259" key="4">
    <source>
        <dbReference type="PROSITE" id="PS50893"/>
    </source>
</evidence>
<evidence type="ECO:0000256" key="1">
    <source>
        <dbReference type="ARBA" id="ARBA00022448"/>
    </source>
</evidence>
<evidence type="ECO:0000256" key="2">
    <source>
        <dbReference type="ARBA" id="ARBA00022741"/>
    </source>
</evidence>
<gene>
    <name evidence="5" type="ordered locus">Btus_1086</name>
</gene>
<protein>
    <submittedName>
        <fullName evidence="5">ABC transporter related protein</fullName>
    </submittedName>
</protein>
<dbReference type="HOGENOM" id="CLU_000604_1_22_9"/>
<dbReference type="STRING" id="562970.Btus_1086"/>
<dbReference type="CDD" id="cd03293">
    <property type="entry name" value="ABC_NrtD_SsuB_transporters"/>
    <property type="match status" value="1"/>
</dbReference>